<dbReference type="OrthoDB" id="6382410at2"/>
<organism evidence="4 5">
    <name type="scientific">Deinococcus radiodurans (strain ATCC 13939 / DSM 20539 / JCM 16871 / CCUG 27074 / LMG 4051 / NBRC 15346 / NCIMB 9279 / VKM B-1422 / R1)</name>
    <dbReference type="NCBI Taxonomy" id="243230"/>
    <lineage>
        <taxon>Bacteria</taxon>
        <taxon>Thermotogati</taxon>
        <taxon>Deinococcota</taxon>
        <taxon>Deinococci</taxon>
        <taxon>Deinococcales</taxon>
        <taxon>Deinococcaceae</taxon>
        <taxon>Deinococcus</taxon>
    </lineage>
</organism>
<dbReference type="FunCoup" id="Q9RXW7">
    <property type="interactions" value="1"/>
</dbReference>
<dbReference type="HOGENOM" id="CLU_013985_13_3_0"/>
<evidence type="ECO:0000259" key="3">
    <source>
        <dbReference type="PROSITE" id="PS51186"/>
    </source>
</evidence>
<dbReference type="AlphaFoldDB" id="Q9RXW7"/>
<evidence type="ECO:0000256" key="2">
    <source>
        <dbReference type="ARBA" id="ARBA00023315"/>
    </source>
</evidence>
<dbReference type="PROSITE" id="PS51186">
    <property type="entry name" value="GNAT"/>
    <property type="match status" value="1"/>
</dbReference>
<keyword evidence="2" id="KW-0012">Acyltransferase</keyword>
<dbReference type="GO" id="GO:0008080">
    <property type="term" value="F:N-acetyltransferase activity"/>
    <property type="evidence" value="ECO:0000318"/>
    <property type="project" value="GO_Central"/>
</dbReference>
<dbReference type="PaxDb" id="243230-DR_0188"/>
<reference evidence="4 5" key="1">
    <citation type="journal article" date="1999" name="Science">
        <title>Genome sequence of the radioresistant bacterium Deinococcus radiodurans R1.</title>
        <authorList>
            <person name="White O."/>
            <person name="Eisen J.A."/>
            <person name="Heidelberg J.F."/>
            <person name="Hickey E.K."/>
            <person name="Peterson J.D."/>
            <person name="Dodson R.J."/>
            <person name="Haft D.H."/>
            <person name="Gwinn M.L."/>
            <person name="Nelson W.C."/>
            <person name="Richardson D.L."/>
            <person name="Moffat K.S."/>
            <person name="Qin H."/>
            <person name="Jiang L."/>
            <person name="Pamphile W."/>
            <person name="Crosby M."/>
            <person name="Shen M."/>
            <person name="Vamathevan J.J."/>
            <person name="Lam P."/>
            <person name="McDonald L."/>
            <person name="Utterback T."/>
            <person name="Zalewski C."/>
            <person name="Makarova K.S."/>
            <person name="Aravind L."/>
            <person name="Daly M.J."/>
            <person name="Minton K.W."/>
            <person name="Fleischmann R.D."/>
            <person name="Ketchum K.A."/>
            <person name="Nelson K.E."/>
            <person name="Salzberg S."/>
            <person name="Smith H.O."/>
            <person name="Venter J.C."/>
            <person name="Fraser C.M."/>
        </authorList>
    </citation>
    <scope>NUCLEOTIDE SEQUENCE [LARGE SCALE GENOMIC DNA]</scope>
    <source>
        <strain evidence="5">ATCC 13939 / DSM 20539 / JCM 16871 / LMG 4051 / NBRC 15346 / NCIMB 9279 / R1 / VKM B-1422</strain>
    </source>
</reference>
<dbReference type="InterPro" id="IPR016181">
    <property type="entry name" value="Acyl_CoA_acyltransferase"/>
</dbReference>
<feature type="domain" description="N-acetyltransferase" evidence="3">
    <location>
        <begin position="2"/>
        <end position="164"/>
    </location>
</feature>
<gene>
    <name evidence="4" type="ordered locus">DR_0188</name>
</gene>
<dbReference type="InterPro" id="IPR000182">
    <property type="entry name" value="GNAT_dom"/>
</dbReference>
<accession>Q9RXW7</accession>
<dbReference type="EnsemblBacteria" id="AAF09775">
    <property type="protein sequence ID" value="AAF09775"/>
    <property type="gene ID" value="DR_0188"/>
</dbReference>
<evidence type="ECO:0000256" key="1">
    <source>
        <dbReference type="ARBA" id="ARBA00022679"/>
    </source>
</evidence>
<evidence type="ECO:0000313" key="4">
    <source>
        <dbReference type="EMBL" id="AAF09775.1"/>
    </source>
</evidence>
<dbReference type="RefSeq" id="WP_010886834.1">
    <property type="nucleotide sequence ID" value="NC_001263.1"/>
</dbReference>
<dbReference type="CDD" id="cd04301">
    <property type="entry name" value="NAT_SF"/>
    <property type="match status" value="1"/>
</dbReference>
<sequence>MDLELTYTLGDLDAASALLVRVAQDRVERGEELWPPRSLTPERLERYYPRPGWRVAWHGGEAVGTYVLLDADPLFWPDDPPGEAAYLHKLSVHPGWQGRGLSHTLLEHAAAEACALGRSFLRLDTAAERPRLRALYAAAGFREVDVVQAGSWRVARFERRLTAGPLPGASAHGER</sequence>
<protein>
    <recommendedName>
        <fullName evidence="3">N-acetyltransferase domain-containing protein</fullName>
    </recommendedName>
</protein>
<proteinExistence type="predicted"/>
<dbReference type="PATRIC" id="fig|243230.17.peg.352"/>
<dbReference type="SUPFAM" id="SSF55729">
    <property type="entry name" value="Acyl-CoA N-acyltransferases (Nat)"/>
    <property type="match status" value="1"/>
</dbReference>
<keyword evidence="5" id="KW-1185">Reference proteome</keyword>
<keyword evidence="1" id="KW-0808">Transferase</keyword>
<name>Q9RXW7_DEIRA</name>
<dbReference type="PIR" id="E75549">
    <property type="entry name" value="E75549"/>
</dbReference>
<dbReference type="EMBL" id="AE000513">
    <property type="protein sequence ID" value="AAF09775.1"/>
    <property type="molecule type" value="Genomic_DNA"/>
</dbReference>
<dbReference type="eggNOG" id="COG0454">
    <property type="taxonomic scope" value="Bacteria"/>
</dbReference>
<dbReference type="GeneID" id="69516419"/>
<dbReference type="STRING" id="243230.DR_0188"/>
<dbReference type="Proteomes" id="UP000002524">
    <property type="component" value="Chromosome 1"/>
</dbReference>
<dbReference type="Pfam" id="PF00583">
    <property type="entry name" value="Acetyltransf_1"/>
    <property type="match status" value="1"/>
</dbReference>
<dbReference type="InterPro" id="IPR050832">
    <property type="entry name" value="Bact_Acetyltransf"/>
</dbReference>
<evidence type="ECO:0000313" key="5">
    <source>
        <dbReference type="Proteomes" id="UP000002524"/>
    </source>
</evidence>
<dbReference type="PANTHER" id="PTHR43877">
    <property type="entry name" value="AMINOALKYLPHOSPHONATE N-ACETYLTRANSFERASE-RELATED-RELATED"/>
    <property type="match status" value="1"/>
</dbReference>
<dbReference type="Gene3D" id="3.40.630.30">
    <property type="match status" value="1"/>
</dbReference>
<dbReference type="KEGG" id="dra:DR_0188"/>
<dbReference type="InParanoid" id="Q9RXW7"/>